<evidence type="ECO:0000313" key="12">
    <source>
        <dbReference type="EMBL" id="GGL65054.1"/>
    </source>
</evidence>
<evidence type="ECO:0000256" key="3">
    <source>
        <dbReference type="ARBA" id="ARBA00022676"/>
    </source>
</evidence>
<proteinExistence type="predicted"/>
<evidence type="ECO:0000256" key="7">
    <source>
        <dbReference type="ARBA" id="ARBA00023136"/>
    </source>
</evidence>
<evidence type="ECO:0000256" key="6">
    <source>
        <dbReference type="ARBA" id="ARBA00022989"/>
    </source>
</evidence>
<feature type="domain" description="Putative mannosyltransferase YkcA/B-like C-terminal" evidence="11">
    <location>
        <begin position="572"/>
        <end position="671"/>
    </location>
</feature>
<feature type="transmembrane region" description="Helical" evidence="9">
    <location>
        <begin position="91"/>
        <end position="115"/>
    </location>
</feature>
<evidence type="ECO:0000256" key="8">
    <source>
        <dbReference type="SAM" id="MobiDB-lite"/>
    </source>
</evidence>
<reference evidence="12" key="2">
    <citation type="submission" date="2020-09" db="EMBL/GenBank/DDBJ databases">
        <authorList>
            <person name="Sun Q."/>
            <person name="Zhou Y."/>
        </authorList>
    </citation>
    <scope>NUCLEOTIDE SEQUENCE</scope>
    <source>
        <strain evidence="12">CGMCC 4.7306</strain>
    </source>
</reference>
<dbReference type="EMBL" id="BMMZ01000005">
    <property type="protein sequence ID" value="GGL65054.1"/>
    <property type="molecule type" value="Genomic_DNA"/>
</dbReference>
<feature type="transmembrane region" description="Helical" evidence="9">
    <location>
        <begin position="447"/>
        <end position="465"/>
    </location>
</feature>
<feature type="transmembrane region" description="Helical" evidence="9">
    <location>
        <begin position="420"/>
        <end position="440"/>
    </location>
</feature>
<dbReference type="GO" id="GO:0010041">
    <property type="term" value="P:response to iron(III) ion"/>
    <property type="evidence" value="ECO:0007669"/>
    <property type="project" value="TreeGrafter"/>
</dbReference>
<dbReference type="GO" id="GO:0009103">
    <property type="term" value="P:lipopolysaccharide biosynthetic process"/>
    <property type="evidence" value="ECO:0007669"/>
    <property type="project" value="UniProtKB-ARBA"/>
</dbReference>
<feature type="transmembrane region" description="Helical" evidence="9">
    <location>
        <begin position="21"/>
        <end position="39"/>
    </location>
</feature>
<feature type="transmembrane region" description="Helical" evidence="9">
    <location>
        <begin position="362"/>
        <end position="382"/>
    </location>
</feature>
<name>A0A917W417_9ACTN</name>
<comment type="caution">
    <text evidence="12">The sequence shown here is derived from an EMBL/GenBank/DDBJ whole genome shotgun (WGS) entry which is preliminary data.</text>
</comment>
<feature type="transmembrane region" description="Helical" evidence="9">
    <location>
        <begin position="337"/>
        <end position="356"/>
    </location>
</feature>
<keyword evidence="4 12" id="KW-0808">Transferase</keyword>
<feature type="transmembrane region" description="Helical" evidence="9">
    <location>
        <begin position="195"/>
        <end position="213"/>
    </location>
</feature>
<feature type="compositionally biased region" description="Gly residues" evidence="8">
    <location>
        <begin position="543"/>
        <end position="558"/>
    </location>
</feature>
<gene>
    <name evidence="12" type="ORF">GCM10011575_24280</name>
</gene>
<evidence type="ECO:0000256" key="4">
    <source>
        <dbReference type="ARBA" id="ARBA00022679"/>
    </source>
</evidence>
<keyword evidence="2" id="KW-1003">Cell membrane</keyword>
<reference evidence="12" key="1">
    <citation type="journal article" date="2014" name="Int. J. Syst. Evol. Microbiol.">
        <title>Complete genome sequence of Corynebacterium casei LMG S-19264T (=DSM 44701T), isolated from a smear-ripened cheese.</title>
        <authorList>
            <consortium name="US DOE Joint Genome Institute (JGI-PGF)"/>
            <person name="Walter F."/>
            <person name="Albersmeier A."/>
            <person name="Kalinowski J."/>
            <person name="Ruckert C."/>
        </authorList>
    </citation>
    <scope>NUCLEOTIDE SEQUENCE</scope>
    <source>
        <strain evidence="12">CGMCC 4.7306</strain>
    </source>
</reference>
<dbReference type="RefSeq" id="WP_188895613.1">
    <property type="nucleotide sequence ID" value="NZ_BMMZ01000005.1"/>
</dbReference>
<dbReference type="InterPro" id="IPR056785">
    <property type="entry name" value="YkcA/B-like_C"/>
</dbReference>
<dbReference type="Pfam" id="PF24878">
    <property type="entry name" value="YkcB_C"/>
    <property type="match status" value="1"/>
</dbReference>
<keyword evidence="3" id="KW-0328">Glycosyltransferase</keyword>
<feature type="compositionally biased region" description="Low complexity" evidence="8">
    <location>
        <begin position="516"/>
        <end position="528"/>
    </location>
</feature>
<dbReference type="Pfam" id="PF13231">
    <property type="entry name" value="PMT_2"/>
    <property type="match status" value="1"/>
</dbReference>
<feature type="region of interest" description="Disordered" evidence="8">
    <location>
        <begin position="640"/>
        <end position="661"/>
    </location>
</feature>
<comment type="subcellular location">
    <subcellularLocation>
        <location evidence="1">Cell membrane</location>
        <topology evidence="1">Multi-pass membrane protein</topology>
    </subcellularLocation>
</comment>
<dbReference type="PANTHER" id="PTHR33908">
    <property type="entry name" value="MANNOSYLTRANSFERASE YKCB-RELATED"/>
    <property type="match status" value="1"/>
</dbReference>
<evidence type="ECO:0000256" key="5">
    <source>
        <dbReference type="ARBA" id="ARBA00022692"/>
    </source>
</evidence>
<dbReference type="InterPro" id="IPR050297">
    <property type="entry name" value="LipidA_mod_glycosyltrf_83"/>
</dbReference>
<dbReference type="AlphaFoldDB" id="A0A917W417"/>
<feature type="region of interest" description="Disordered" evidence="8">
    <location>
        <begin position="482"/>
        <end position="558"/>
    </location>
</feature>
<protein>
    <submittedName>
        <fullName evidence="12">Glycosyl transferase</fullName>
    </submittedName>
</protein>
<dbReference type="GO" id="GO:0016763">
    <property type="term" value="F:pentosyltransferase activity"/>
    <property type="evidence" value="ECO:0007669"/>
    <property type="project" value="TreeGrafter"/>
</dbReference>
<feature type="compositionally biased region" description="Gly residues" evidence="8">
    <location>
        <begin position="643"/>
        <end position="653"/>
    </location>
</feature>
<keyword evidence="7 9" id="KW-0472">Membrane</keyword>
<feature type="transmembrane region" description="Helical" evidence="9">
    <location>
        <begin position="151"/>
        <end position="168"/>
    </location>
</feature>
<evidence type="ECO:0000256" key="1">
    <source>
        <dbReference type="ARBA" id="ARBA00004651"/>
    </source>
</evidence>
<keyword evidence="5 9" id="KW-0812">Transmembrane</keyword>
<evidence type="ECO:0000256" key="2">
    <source>
        <dbReference type="ARBA" id="ARBA00022475"/>
    </source>
</evidence>
<feature type="domain" description="Glycosyltransferase RgtA/B/C/D-like" evidence="10">
    <location>
        <begin position="76"/>
        <end position="233"/>
    </location>
</feature>
<dbReference type="GO" id="GO:0005886">
    <property type="term" value="C:plasma membrane"/>
    <property type="evidence" value="ECO:0007669"/>
    <property type="project" value="UniProtKB-SubCell"/>
</dbReference>
<feature type="transmembrane region" description="Helical" evidence="9">
    <location>
        <begin position="306"/>
        <end position="325"/>
    </location>
</feature>
<dbReference type="Proteomes" id="UP000613840">
    <property type="component" value="Unassembled WGS sequence"/>
</dbReference>
<sequence>MTTTTLPAAATTAVRLRLRHLPLVLLLATTAVLYLWSLSASGYANSFYSAAAQAGSESWKAFFFGSLDASNSITVDKPPASLWLMGLSVRIFGLSSWSILVPQALLGVATVGVVYASVRRISGHPAALAAGAITALTPSAALMFRFNNPDALLLFLLVLAGYCLLRAIEKHGARWLMVAGALVGLGFLTKMLQAFLVLPAFGLVYLIAAPIGVRKRLLHLLGALAAVIVSLGWWVAIVELWPKSSRPYIDGSTKNSVLELVFGYNGFGRLTGDETGQVGGGGGAGGGGFGGETGILRLFQDVSGGMISWLIPAALLVMIMALVLIGRAPRTDRTRAALIMFGGSMITTGLVFSFMAGIYHDYYTVALAPWIAGTLIIGSTVVWRRRDRLIARLTLAVATAASTAWAFVLLGQSGEQPYDALRFVVLGAGLLATAGFVLLFRLPKAAAWVVLSLAGIAAMTGPVSYSVDTVSTSHTGSIVTAGPVSSFGGGQRMGGGGFPGGSSGRAPSGMPGGSSRGQRPQGTPPNGSGSQGGSTSGIRTGTPGAGTDGGIGGSMGGSMGGLLNGTTVSTELKQLLSSDADSYTWVAATARAQNAASYQLATQQPVMAIGGFNGTTNSPTLQQFKADVAAGKVHYYISSGEDSGSGGGGGGQVSGTSSQDAASQIESWVEKTFTAKTVGGVTVYDLTAGK</sequence>
<feature type="transmembrane region" description="Helical" evidence="9">
    <location>
        <begin position="389"/>
        <end position="408"/>
    </location>
</feature>
<feature type="compositionally biased region" description="Gly residues" evidence="8">
    <location>
        <begin position="487"/>
        <end position="503"/>
    </location>
</feature>
<dbReference type="PANTHER" id="PTHR33908:SF3">
    <property type="entry name" value="UNDECAPRENYL PHOSPHATE-ALPHA-4-AMINO-4-DEOXY-L-ARABINOSE ARABINOSYL TRANSFERASE"/>
    <property type="match status" value="1"/>
</dbReference>
<accession>A0A917W417</accession>
<keyword evidence="13" id="KW-1185">Reference proteome</keyword>
<dbReference type="InterPro" id="IPR038731">
    <property type="entry name" value="RgtA/B/C-like"/>
</dbReference>
<keyword evidence="6 9" id="KW-1133">Transmembrane helix</keyword>
<evidence type="ECO:0000256" key="9">
    <source>
        <dbReference type="SAM" id="Phobius"/>
    </source>
</evidence>
<feature type="transmembrane region" description="Helical" evidence="9">
    <location>
        <begin position="220"/>
        <end position="241"/>
    </location>
</feature>
<organism evidence="12 13">
    <name type="scientific">Microlunatus endophyticus</name>
    <dbReference type="NCBI Taxonomy" id="1716077"/>
    <lineage>
        <taxon>Bacteria</taxon>
        <taxon>Bacillati</taxon>
        <taxon>Actinomycetota</taxon>
        <taxon>Actinomycetes</taxon>
        <taxon>Propionibacteriales</taxon>
        <taxon>Propionibacteriaceae</taxon>
        <taxon>Microlunatus</taxon>
    </lineage>
</organism>
<evidence type="ECO:0000313" key="13">
    <source>
        <dbReference type="Proteomes" id="UP000613840"/>
    </source>
</evidence>
<evidence type="ECO:0000259" key="11">
    <source>
        <dbReference type="Pfam" id="PF24878"/>
    </source>
</evidence>
<evidence type="ECO:0000259" key="10">
    <source>
        <dbReference type="Pfam" id="PF13231"/>
    </source>
</evidence>